<dbReference type="EMBL" id="AP031573">
    <property type="protein sequence ID" value="BFM45088.1"/>
    <property type="molecule type" value="Genomic_DNA"/>
</dbReference>
<organism evidence="1">
    <name type="scientific">Flavobacterium sp. CFS9</name>
    <dbReference type="NCBI Taxonomy" id="3143118"/>
    <lineage>
        <taxon>Bacteria</taxon>
        <taxon>Pseudomonadati</taxon>
        <taxon>Bacteroidota</taxon>
        <taxon>Flavobacteriia</taxon>
        <taxon>Flavobacteriales</taxon>
        <taxon>Flavobacteriaceae</taxon>
        <taxon>Flavobacterium</taxon>
    </lineage>
</organism>
<reference evidence="1" key="1">
    <citation type="submission" date="2024-05" db="EMBL/GenBank/DDBJ databases">
        <title>Whole-Genome Sequence of CFS9, a Potential Fish Probiotic Isolated from the Body Surface of Silurus asotus.</title>
        <authorList>
            <person name="Kojima M."/>
            <person name="Tobioka K."/>
            <person name="Yokota K."/>
            <person name="Nakatani H."/>
            <person name="Hori K."/>
            <person name="Tamaru Y."/>
            <person name="Okazaki F."/>
        </authorList>
    </citation>
    <scope>NUCLEOTIDE SEQUENCE</scope>
    <source>
        <strain evidence="1">CFS9</strain>
    </source>
</reference>
<dbReference type="AlphaFoldDB" id="A0AAT9H6A3"/>
<accession>A0AAT9H6A3</accession>
<sequence>MPSARNNAAILNLGTISNRAVKSSRNSTLGAAKPANALISGDCPSWIWKFSKSIILLTEA</sequence>
<evidence type="ECO:0000313" key="1">
    <source>
        <dbReference type="EMBL" id="BFM45088.1"/>
    </source>
</evidence>
<name>A0AAT9H6A3_9FLAO</name>
<protein>
    <submittedName>
        <fullName evidence="1">Uncharacterized protein</fullName>
    </submittedName>
</protein>
<gene>
    <name evidence="1" type="ORF">CFS9_37290</name>
</gene>
<proteinExistence type="predicted"/>